<evidence type="ECO:0000313" key="2">
    <source>
        <dbReference type="EMBL" id="USW46938.1"/>
    </source>
</evidence>
<protein>
    <submittedName>
        <fullName evidence="2">Uncharacterized protein</fullName>
    </submittedName>
</protein>
<dbReference type="EMBL" id="CP099418">
    <property type="protein sequence ID" value="USW46938.1"/>
    <property type="molecule type" value="Genomic_DNA"/>
</dbReference>
<dbReference type="Proteomes" id="UP001056384">
    <property type="component" value="Chromosome 1"/>
</dbReference>
<proteinExistence type="predicted"/>
<feature type="compositionally biased region" description="Polar residues" evidence="1">
    <location>
        <begin position="263"/>
        <end position="273"/>
    </location>
</feature>
<sequence length="273" mass="30826">MNHAVARTDDQIDFWYLWYDLGTNRGYLILSRSDYPPISDSRPWPWPLDKDTGEPSYCSGGSNKLGTVLVPVQAYDASSDYEGSDEDIDHGDSAWTESDHIILCPQSFNVGRPDDFLEPEYDDAILGDMEIAALTLFHEIWHFLFKGRWAPDYKAMPPVRDADVSPSSLWPMLKAGYRPDYELDVSGALQSMQLAQDEVASPATLTTKDMRTWRCPECYAWFGRAYYLSVKAQQDWSSGVLRPHGNPFSGPTASAPEEKRAAPTTSARSFWPY</sequence>
<dbReference type="AlphaFoldDB" id="A0A9Q9EF84"/>
<keyword evidence="3" id="KW-1185">Reference proteome</keyword>
<name>A0A9Q9EF84_9PEZI</name>
<accession>A0A9Q9EF84</accession>
<reference evidence="2" key="1">
    <citation type="submission" date="2022-06" db="EMBL/GenBank/DDBJ databases">
        <title>Complete genome sequences of two strains of the flax pathogen Septoria linicola.</title>
        <authorList>
            <person name="Lapalu N."/>
            <person name="Simon A."/>
            <person name="Demenou B."/>
            <person name="Paumier D."/>
            <person name="Guillot M.-P."/>
            <person name="Gout L."/>
            <person name="Valade R."/>
        </authorList>
    </citation>
    <scope>NUCLEOTIDE SEQUENCE</scope>
    <source>
        <strain evidence="2">SE15195</strain>
    </source>
</reference>
<evidence type="ECO:0000256" key="1">
    <source>
        <dbReference type="SAM" id="MobiDB-lite"/>
    </source>
</evidence>
<feature type="region of interest" description="Disordered" evidence="1">
    <location>
        <begin position="244"/>
        <end position="273"/>
    </location>
</feature>
<evidence type="ECO:0000313" key="3">
    <source>
        <dbReference type="Proteomes" id="UP001056384"/>
    </source>
</evidence>
<gene>
    <name evidence="2" type="ORF">Slin15195_G002570</name>
</gene>
<organism evidence="2 3">
    <name type="scientific">Septoria linicola</name>
    <dbReference type="NCBI Taxonomy" id="215465"/>
    <lineage>
        <taxon>Eukaryota</taxon>
        <taxon>Fungi</taxon>
        <taxon>Dikarya</taxon>
        <taxon>Ascomycota</taxon>
        <taxon>Pezizomycotina</taxon>
        <taxon>Dothideomycetes</taxon>
        <taxon>Dothideomycetidae</taxon>
        <taxon>Mycosphaerellales</taxon>
        <taxon>Mycosphaerellaceae</taxon>
        <taxon>Septoria</taxon>
    </lineage>
</organism>